<keyword evidence="5" id="KW-0408">Iron</keyword>
<name>A0ABX0R9V1_9GAMM</name>
<dbReference type="Pfam" id="PF05995">
    <property type="entry name" value="CDO_I"/>
    <property type="match status" value="1"/>
</dbReference>
<dbReference type="RefSeq" id="WP_167012768.1">
    <property type="nucleotide sequence ID" value="NZ_VWXF01000001.1"/>
</dbReference>
<dbReference type="InterPro" id="IPR011051">
    <property type="entry name" value="RmlC_Cupin_sf"/>
</dbReference>
<dbReference type="GO" id="GO:0051213">
    <property type="term" value="F:dioxygenase activity"/>
    <property type="evidence" value="ECO:0007669"/>
    <property type="project" value="UniProtKB-KW"/>
</dbReference>
<dbReference type="CDD" id="cd10548">
    <property type="entry name" value="cupin_CDO"/>
    <property type="match status" value="1"/>
</dbReference>
<protein>
    <submittedName>
        <fullName evidence="6">Cysteine dioxygenase</fullName>
    </submittedName>
</protein>
<dbReference type="Gene3D" id="2.60.120.10">
    <property type="entry name" value="Jelly Rolls"/>
    <property type="match status" value="1"/>
</dbReference>
<organism evidence="6 7">
    <name type="scientific">Candidatus Pantoea multigeneris</name>
    <dbReference type="NCBI Taxonomy" id="2608357"/>
    <lineage>
        <taxon>Bacteria</taxon>
        <taxon>Pseudomonadati</taxon>
        <taxon>Pseudomonadota</taxon>
        <taxon>Gammaproteobacteria</taxon>
        <taxon>Enterobacterales</taxon>
        <taxon>Erwiniaceae</taxon>
        <taxon>Pantoea</taxon>
    </lineage>
</organism>
<evidence type="ECO:0000313" key="7">
    <source>
        <dbReference type="Proteomes" id="UP001515683"/>
    </source>
</evidence>
<evidence type="ECO:0000256" key="5">
    <source>
        <dbReference type="ARBA" id="ARBA00023004"/>
    </source>
</evidence>
<sequence>MSELQHHRLRDFVTQLANLVDQHPDEAQLLEQGSELLRPLLLNDDWLDEAYAQPHPEHYQQYLLFADAQQRFSVVSFVWGPGQQTPIHDHRVWGLIGMLRGAEVSQSYQLQSHGLAEQGLPVRLEPGQIEAVSPQVGDIHRVSNAFSDRVSISIHVYGANIGAVQCAVYRPDGSEKTFISGYSNRTLPNIWDLSHG</sequence>
<dbReference type="Proteomes" id="UP001515683">
    <property type="component" value="Unassembled WGS sequence"/>
</dbReference>
<dbReference type="Gene3D" id="1.20.5.440">
    <property type="entry name" value="ATP synthase delta/epsilon subunit, C-terminal domain"/>
    <property type="match status" value="1"/>
</dbReference>
<evidence type="ECO:0000256" key="3">
    <source>
        <dbReference type="ARBA" id="ARBA00022964"/>
    </source>
</evidence>
<dbReference type="InterPro" id="IPR010300">
    <property type="entry name" value="CDO_1"/>
</dbReference>
<evidence type="ECO:0000256" key="1">
    <source>
        <dbReference type="ARBA" id="ARBA00006622"/>
    </source>
</evidence>
<dbReference type="PANTHER" id="PTHR12918:SF1">
    <property type="entry name" value="CYSTEINE DIOXYGENASE TYPE 1"/>
    <property type="match status" value="1"/>
</dbReference>
<keyword evidence="7" id="KW-1185">Reference proteome</keyword>
<accession>A0ABX0R9V1</accession>
<dbReference type="InterPro" id="IPR014710">
    <property type="entry name" value="RmlC-like_jellyroll"/>
</dbReference>
<reference evidence="6 7" key="1">
    <citation type="journal article" date="2019" name="bioRxiv">
        <title>Bacteria contribute to plant secondary compound degradation in a generalist herbivore system.</title>
        <authorList>
            <person name="Francoeur C.B."/>
            <person name="Khadempour L."/>
            <person name="Moreira-Soto R.D."/>
            <person name="Gotting K."/>
            <person name="Book A.J."/>
            <person name="Pinto-Tomas A.A."/>
            <person name="Keefover-Ring K."/>
            <person name="Currie C.R."/>
        </authorList>
    </citation>
    <scope>NUCLEOTIDE SEQUENCE [LARGE SCALE GENOMIC DNA]</scope>
    <source>
        <strain evidence="6">Acro-835</strain>
    </source>
</reference>
<gene>
    <name evidence="6" type="ORF">F3J40_04700</name>
</gene>
<comment type="caution">
    <text evidence="6">The sequence shown here is derived from an EMBL/GenBank/DDBJ whole genome shotgun (WGS) entry which is preliminary data.</text>
</comment>
<keyword evidence="4" id="KW-0560">Oxidoreductase</keyword>
<dbReference type="SUPFAM" id="SSF51182">
    <property type="entry name" value="RmlC-like cupins"/>
    <property type="match status" value="1"/>
</dbReference>
<keyword evidence="3 6" id="KW-0223">Dioxygenase</keyword>
<dbReference type="PANTHER" id="PTHR12918">
    <property type="entry name" value="CYSTEINE DIOXYGENASE"/>
    <property type="match status" value="1"/>
</dbReference>
<comment type="similarity">
    <text evidence="1">Belongs to the cysteine dioxygenase family.</text>
</comment>
<evidence type="ECO:0000256" key="2">
    <source>
        <dbReference type="ARBA" id="ARBA00022723"/>
    </source>
</evidence>
<dbReference type="EMBL" id="VWXF01000001">
    <property type="protein sequence ID" value="NIF20913.1"/>
    <property type="molecule type" value="Genomic_DNA"/>
</dbReference>
<keyword evidence="2" id="KW-0479">Metal-binding</keyword>
<evidence type="ECO:0000313" key="6">
    <source>
        <dbReference type="EMBL" id="NIF20913.1"/>
    </source>
</evidence>
<evidence type="ECO:0000256" key="4">
    <source>
        <dbReference type="ARBA" id="ARBA00023002"/>
    </source>
</evidence>
<proteinExistence type="inferred from homology"/>